<accession>A0AAD9KFK5</accession>
<comment type="caution">
    <text evidence="1">The sequence shown here is derived from an EMBL/GenBank/DDBJ whole genome shotgun (WGS) entry which is preliminary data.</text>
</comment>
<dbReference type="EMBL" id="JAODUP010000006">
    <property type="protein sequence ID" value="KAK2169860.1"/>
    <property type="molecule type" value="Genomic_DNA"/>
</dbReference>
<keyword evidence="2" id="KW-1185">Reference proteome</keyword>
<dbReference type="Proteomes" id="UP001208570">
    <property type="component" value="Unassembled WGS sequence"/>
</dbReference>
<organism evidence="1 2">
    <name type="scientific">Paralvinella palmiformis</name>
    <dbReference type="NCBI Taxonomy" id="53620"/>
    <lineage>
        <taxon>Eukaryota</taxon>
        <taxon>Metazoa</taxon>
        <taxon>Spiralia</taxon>
        <taxon>Lophotrochozoa</taxon>
        <taxon>Annelida</taxon>
        <taxon>Polychaeta</taxon>
        <taxon>Sedentaria</taxon>
        <taxon>Canalipalpata</taxon>
        <taxon>Terebellida</taxon>
        <taxon>Terebelliformia</taxon>
        <taxon>Alvinellidae</taxon>
        <taxon>Paralvinella</taxon>
    </lineage>
</organism>
<evidence type="ECO:0000313" key="2">
    <source>
        <dbReference type="Proteomes" id="UP001208570"/>
    </source>
</evidence>
<protein>
    <submittedName>
        <fullName evidence="1">Uncharacterized protein</fullName>
    </submittedName>
</protein>
<evidence type="ECO:0000313" key="1">
    <source>
        <dbReference type="EMBL" id="KAK2169860.1"/>
    </source>
</evidence>
<gene>
    <name evidence="1" type="ORF">LSH36_6g03035</name>
</gene>
<dbReference type="AlphaFoldDB" id="A0AAD9KFK5"/>
<reference evidence="1" key="1">
    <citation type="journal article" date="2023" name="Mol. Biol. Evol.">
        <title>Third-Generation Sequencing Reveals the Adaptive Role of the Epigenome in Three Deep-Sea Polychaetes.</title>
        <authorList>
            <person name="Perez M."/>
            <person name="Aroh O."/>
            <person name="Sun Y."/>
            <person name="Lan Y."/>
            <person name="Juniper S.K."/>
            <person name="Young C.R."/>
            <person name="Angers B."/>
            <person name="Qian P.Y."/>
        </authorList>
    </citation>
    <scope>NUCLEOTIDE SEQUENCE</scope>
    <source>
        <strain evidence="1">P08H-3</strain>
    </source>
</reference>
<sequence length="33" mass="3707">MPQIKISSAHTVNKYTYSTKENHLSAYVLVPSV</sequence>
<name>A0AAD9KFK5_9ANNE</name>
<proteinExistence type="predicted"/>